<evidence type="ECO:0000256" key="2">
    <source>
        <dbReference type="ARBA" id="ARBA00022692"/>
    </source>
</evidence>
<dbReference type="AlphaFoldDB" id="H2Z429"/>
<dbReference type="Proteomes" id="UP000007875">
    <property type="component" value="Unassembled WGS sequence"/>
</dbReference>
<keyword evidence="3 5" id="KW-1133">Transmembrane helix</keyword>
<keyword evidence="7" id="KW-1185">Reference proteome</keyword>
<evidence type="ECO:0000313" key="6">
    <source>
        <dbReference type="Ensembl" id="ENSCSAVP00000012341.1"/>
    </source>
</evidence>
<dbReference type="Gene3D" id="1.20.1070.10">
    <property type="entry name" value="Rhodopsin 7-helix transmembrane proteins"/>
    <property type="match status" value="1"/>
</dbReference>
<dbReference type="eggNOG" id="KOG4289">
    <property type="taxonomic scope" value="Eukaryota"/>
</dbReference>
<dbReference type="InterPro" id="IPR053231">
    <property type="entry name" value="GPCR_LN-TM7"/>
</dbReference>
<dbReference type="GO" id="GO:0016020">
    <property type="term" value="C:membrane"/>
    <property type="evidence" value="ECO:0007669"/>
    <property type="project" value="UniProtKB-SubCell"/>
</dbReference>
<dbReference type="InParanoid" id="H2Z429"/>
<accession>H2Z429</accession>
<keyword evidence="2 5" id="KW-0812">Transmembrane</keyword>
<reference evidence="7" key="1">
    <citation type="submission" date="2003-08" db="EMBL/GenBank/DDBJ databases">
        <authorList>
            <person name="Birren B."/>
            <person name="Nusbaum C."/>
            <person name="Abebe A."/>
            <person name="Abouelleil A."/>
            <person name="Adekoya E."/>
            <person name="Ait-zahra M."/>
            <person name="Allen N."/>
            <person name="Allen T."/>
            <person name="An P."/>
            <person name="Anderson M."/>
            <person name="Anderson S."/>
            <person name="Arachchi H."/>
            <person name="Armbruster J."/>
            <person name="Bachantsang P."/>
            <person name="Baldwin J."/>
            <person name="Barry A."/>
            <person name="Bayul T."/>
            <person name="Blitshsteyn B."/>
            <person name="Bloom T."/>
            <person name="Blye J."/>
            <person name="Boguslavskiy L."/>
            <person name="Borowsky M."/>
            <person name="Boukhgalter B."/>
            <person name="Brunache A."/>
            <person name="Butler J."/>
            <person name="Calixte N."/>
            <person name="Calvo S."/>
            <person name="Camarata J."/>
            <person name="Campo K."/>
            <person name="Chang J."/>
            <person name="Cheshatsang Y."/>
            <person name="Citroen M."/>
            <person name="Collymore A."/>
            <person name="Considine T."/>
            <person name="Cook A."/>
            <person name="Cooke P."/>
            <person name="Corum B."/>
            <person name="Cuomo C."/>
            <person name="David R."/>
            <person name="Dawoe T."/>
            <person name="Degray S."/>
            <person name="Dodge S."/>
            <person name="Dooley K."/>
            <person name="Dorje P."/>
            <person name="Dorjee K."/>
            <person name="Dorris L."/>
            <person name="Duffey N."/>
            <person name="Dupes A."/>
            <person name="Elkins T."/>
            <person name="Engels R."/>
            <person name="Erickson J."/>
            <person name="Farina A."/>
            <person name="Faro S."/>
            <person name="Ferreira P."/>
            <person name="Fischer H."/>
            <person name="Fitzgerald M."/>
            <person name="Foley K."/>
            <person name="Gage D."/>
            <person name="Galagan J."/>
            <person name="Gearin G."/>
            <person name="Gnerre S."/>
            <person name="Gnirke A."/>
            <person name="Goyette A."/>
            <person name="Graham J."/>
            <person name="Grandbois E."/>
            <person name="Gyaltsen K."/>
            <person name="Hafez N."/>
            <person name="Hagopian D."/>
            <person name="Hagos B."/>
            <person name="Hall J."/>
            <person name="Hatcher B."/>
            <person name="Heller A."/>
            <person name="Higgins H."/>
            <person name="Honan T."/>
            <person name="Horn A."/>
            <person name="Houde N."/>
            <person name="Hughes L."/>
            <person name="Hulme W."/>
            <person name="Husby E."/>
            <person name="Iliev I."/>
            <person name="Jaffe D."/>
            <person name="Jones C."/>
            <person name="Kamal M."/>
            <person name="Kamat A."/>
            <person name="Kamvysselis M."/>
            <person name="Karlsson E."/>
            <person name="Kells C."/>
            <person name="Kieu A."/>
            <person name="Kisner P."/>
            <person name="Kodira C."/>
            <person name="Kulbokas E."/>
            <person name="Labutti K."/>
            <person name="Lama D."/>
            <person name="Landers T."/>
            <person name="Leger J."/>
            <person name="Levine S."/>
            <person name="Lewis D."/>
            <person name="Lewis T."/>
            <person name="Lindblad-toh K."/>
            <person name="Liu X."/>
            <person name="Lokyitsang T."/>
            <person name="Lokyitsang Y."/>
            <person name="Lucien O."/>
            <person name="Lui A."/>
            <person name="Ma L.J."/>
            <person name="Mabbitt R."/>
            <person name="Macdonald J."/>
            <person name="Maclean C."/>
            <person name="Major J."/>
            <person name="Manning J."/>
            <person name="Marabella R."/>
            <person name="Maru K."/>
            <person name="Matthews C."/>
            <person name="Mauceli E."/>
            <person name="Mccarthy M."/>
            <person name="Mcdonough S."/>
            <person name="Mcghee T."/>
            <person name="Meldrim J."/>
            <person name="Meneus L."/>
            <person name="Mesirov J."/>
            <person name="Mihalev A."/>
            <person name="Mihova T."/>
            <person name="Mikkelsen T."/>
            <person name="Mlenga V."/>
            <person name="Moru K."/>
            <person name="Mozes J."/>
            <person name="Mulrain L."/>
            <person name="Munson G."/>
            <person name="Naylor J."/>
            <person name="Newes C."/>
            <person name="Nguyen C."/>
            <person name="Nguyen N."/>
            <person name="Nguyen T."/>
            <person name="Nicol R."/>
            <person name="Nielsen C."/>
            <person name="Nizzari M."/>
            <person name="Norbu C."/>
            <person name="Norbu N."/>
            <person name="O'donnell P."/>
            <person name="Okoawo O."/>
            <person name="O'leary S."/>
            <person name="Omotosho B."/>
            <person name="O'neill K."/>
            <person name="Osman S."/>
            <person name="Parker S."/>
            <person name="Perrin D."/>
            <person name="Phunkhang P."/>
            <person name="Piqani B."/>
            <person name="Purcell S."/>
            <person name="Rachupka T."/>
            <person name="Ramasamy U."/>
            <person name="Rameau R."/>
            <person name="Ray V."/>
            <person name="Raymond C."/>
            <person name="Retta R."/>
            <person name="Richardson S."/>
            <person name="Rise C."/>
            <person name="Rodriguez J."/>
            <person name="Rogers J."/>
            <person name="Rogov P."/>
            <person name="Rutman M."/>
            <person name="Schupbach R."/>
            <person name="Seaman C."/>
            <person name="Settipalli S."/>
            <person name="Sharpe T."/>
            <person name="Sheridan J."/>
            <person name="Sherpa N."/>
            <person name="Shi J."/>
            <person name="Smirnov S."/>
            <person name="Smith C."/>
            <person name="Sougnez C."/>
            <person name="Spencer B."/>
            <person name="Stalker J."/>
            <person name="Stange-thomann N."/>
            <person name="Stavropoulos S."/>
            <person name="Stetson K."/>
            <person name="Stone C."/>
            <person name="Stone S."/>
            <person name="Stubbs M."/>
            <person name="Talamas J."/>
            <person name="Tchuinga P."/>
            <person name="Tenzing P."/>
            <person name="Tesfaye S."/>
            <person name="Theodore J."/>
            <person name="Thoulutsang Y."/>
            <person name="Topham K."/>
            <person name="Towey S."/>
            <person name="Tsamla T."/>
            <person name="Tsomo N."/>
            <person name="Vallee D."/>
            <person name="Vassiliev H."/>
            <person name="Venkataraman V."/>
            <person name="Vinson J."/>
            <person name="Vo A."/>
            <person name="Wade C."/>
            <person name="Wang S."/>
            <person name="Wangchuk T."/>
            <person name="Wangdi T."/>
            <person name="Whittaker C."/>
            <person name="Wilkinson J."/>
            <person name="Wu Y."/>
            <person name="Wyman D."/>
            <person name="Yadav S."/>
            <person name="Yang S."/>
            <person name="Yang X."/>
            <person name="Yeager S."/>
            <person name="Yee E."/>
            <person name="Young G."/>
            <person name="Zainoun J."/>
            <person name="Zembeck L."/>
            <person name="Zimmer A."/>
            <person name="Zody M."/>
            <person name="Lander E."/>
        </authorList>
    </citation>
    <scope>NUCLEOTIDE SEQUENCE [LARGE SCALE GENOMIC DNA]</scope>
</reference>
<dbReference type="PANTHER" id="PTHR45902">
    <property type="entry name" value="LATROPHILIN RECEPTOR-LIKE PROTEIN A"/>
    <property type="match status" value="1"/>
</dbReference>
<protein>
    <submittedName>
        <fullName evidence="6">Uncharacterized protein</fullName>
    </submittedName>
</protein>
<evidence type="ECO:0000313" key="7">
    <source>
        <dbReference type="Proteomes" id="UP000007875"/>
    </source>
</evidence>
<evidence type="ECO:0000256" key="3">
    <source>
        <dbReference type="ARBA" id="ARBA00022989"/>
    </source>
</evidence>
<comment type="subcellular location">
    <subcellularLocation>
        <location evidence="1">Membrane</location>
        <topology evidence="1">Multi-pass membrane protein</topology>
    </subcellularLocation>
</comment>
<evidence type="ECO:0000256" key="5">
    <source>
        <dbReference type="SAM" id="Phobius"/>
    </source>
</evidence>
<proteinExistence type="predicted"/>
<evidence type="ECO:0000256" key="1">
    <source>
        <dbReference type="ARBA" id="ARBA00004141"/>
    </source>
</evidence>
<dbReference type="GeneTree" id="ENSGT00390000009022"/>
<dbReference type="InterPro" id="IPR000832">
    <property type="entry name" value="GPCR_2_secretin-like"/>
</dbReference>
<feature type="transmembrane region" description="Helical" evidence="5">
    <location>
        <begin position="263"/>
        <end position="280"/>
    </location>
</feature>
<dbReference type="STRING" id="51511.ENSCSAVP00000012341"/>
<dbReference type="OMA" id="LDWRITI"/>
<reference evidence="6" key="3">
    <citation type="submission" date="2025-09" db="UniProtKB">
        <authorList>
            <consortium name="Ensembl"/>
        </authorList>
    </citation>
    <scope>IDENTIFICATION</scope>
</reference>
<organism evidence="6 7">
    <name type="scientific">Ciona savignyi</name>
    <name type="common">Pacific transparent sea squirt</name>
    <dbReference type="NCBI Taxonomy" id="51511"/>
    <lineage>
        <taxon>Eukaryota</taxon>
        <taxon>Metazoa</taxon>
        <taxon>Chordata</taxon>
        <taxon>Tunicata</taxon>
        <taxon>Ascidiacea</taxon>
        <taxon>Phlebobranchia</taxon>
        <taxon>Cionidae</taxon>
        <taxon>Ciona</taxon>
    </lineage>
</organism>
<dbReference type="GO" id="GO:0004930">
    <property type="term" value="F:G protein-coupled receptor activity"/>
    <property type="evidence" value="ECO:0007669"/>
    <property type="project" value="InterPro"/>
</dbReference>
<feature type="transmembrane region" description="Helical" evidence="5">
    <location>
        <begin position="226"/>
        <end position="251"/>
    </location>
</feature>
<evidence type="ECO:0000256" key="4">
    <source>
        <dbReference type="ARBA" id="ARBA00023136"/>
    </source>
</evidence>
<name>H2Z429_CIOSA</name>
<dbReference type="HOGENOM" id="CLU_913774_0_0_1"/>
<sequence>MINVTINELDNSLNDTGDSVNLTMSFIIMQPGNYSEEEILELTEALYEVINFQEMIIEDDVFIISVVESRHAVLLECEVDSIKVMYNSSEYITTIYNGASIIYVNKSESYYMQGEYQLLDWSITVTEDTVIYSSIKESRVVVCDSLTQPPPPPTACRIYLPLNQSEYVILNNGSLWMDARGLMVGEDGYIDYGDAVAVCIDDYVPPEQPNTTSVATEPEMDPVVDIINWVTFGLTLFSLLSLCVTFITYVLFSELRTVAGRNLMNLTVALFVSQLMFMVGSSMIDPPSLCTAFTLILHYLFLSTF</sequence>
<dbReference type="PANTHER" id="PTHR45902:SF1">
    <property type="entry name" value="LATROPHILIN RECEPTOR-LIKE PROTEIN A"/>
    <property type="match status" value="1"/>
</dbReference>
<dbReference type="Pfam" id="PF00002">
    <property type="entry name" value="7tm_2"/>
    <property type="match status" value="1"/>
</dbReference>
<keyword evidence="4 5" id="KW-0472">Membrane</keyword>
<reference evidence="6" key="2">
    <citation type="submission" date="2025-08" db="UniProtKB">
        <authorList>
            <consortium name="Ensembl"/>
        </authorList>
    </citation>
    <scope>IDENTIFICATION</scope>
</reference>
<dbReference type="Ensembl" id="ENSCSAVT00000012484.1">
    <property type="protein sequence ID" value="ENSCSAVP00000012341.1"/>
    <property type="gene ID" value="ENSCSAVG00000007256.1"/>
</dbReference>